<dbReference type="EMBL" id="JAIFZM010000010">
    <property type="protein sequence ID" value="MCG3420089.1"/>
    <property type="molecule type" value="Genomic_DNA"/>
</dbReference>
<keyword evidence="3" id="KW-0813">Transport</keyword>
<keyword evidence="4 5" id="KW-0732">Signal</keyword>
<dbReference type="Gene3D" id="3.40.190.10">
    <property type="entry name" value="Periplasmic binding protein-like II"/>
    <property type="match status" value="1"/>
</dbReference>
<dbReference type="SUPFAM" id="SSF53850">
    <property type="entry name" value="Periplasmic binding protein-like II"/>
    <property type="match status" value="1"/>
</dbReference>
<evidence type="ECO:0000313" key="6">
    <source>
        <dbReference type="EMBL" id="MCG3420089.1"/>
    </source>
</evidence>
<comment type="subcellular location">
    <subcellularLocation>
        <location evidence="1">Cell envelope</location>
    </subcellularLocation>
</comment>
<evidence type="ECO:0000256" key="2">
    <source>
        <dbReference type="ARBA" id="ARBA00008520"/>
    </source>
</evidence>
<evidence type="ECO:0000256" key="3">
    <source>
        <dbReference type="ARBA" id="ARBA00022448"/>
    </source>
</evidence>
<feature type="signal peptide" evidence="5">
    <location>
        <begin position="1"/>
        <end position="19"/>
    </location>
</feature>
<name>A0AAW5B912_9BACI</name>
<dbReference type="Proteomes" id="UP001199631">
    <property type="component" value="Unassembled WGS sequence"/>
</dbReference>
<accession>A0AAW5B912</accession>
<evidence type="ECO:0000256" key="1">
    <source>
        <dbReference type="ARBA" id="ARBA00004196"/>
    </source>
</evidence>
<dbReference type="PANTHER" id="PTHR43649:SF31">
    <property type="entry name" value="SN-GLYCEROL-3-PHOSPHATE-BINDING PERIPLASMIC PROTEIN UGPB"/>
    <property type="match status" value="1"/>
</dbReference>
<proteinExistence type="inferred from homology"/>
<evidence type="ECO:0000256" key="5">
    <source>
        <dbReference type="SAM" id="SignalP"/>
    </source>
</evidence>
<dbReference type="GO" id="GO:0030313">
    <property type="term" value="C:cell envelope"/>
    <property type="evidence" value="ECO:0007669"/>
    <property type="project" value="UniProtKB-SubCell"/>
</dbReference>
<feature type="chain" id="PRO_5043834603" evidence="5">
    <location>
        <begin position="20"/>
        <end position="458"/>
    </location>
</feature>
<evidence type="ECO:0000313" key="7">
    <source>
        <dbReference type="Proteomes" id="UP001199631"/>
    </source>
</evidence>
<comment type="caution">
    <text evidence="6">The sequence shown here is derived from an EMBL/GenBank/DDBJ whole genome shotgun (WGS) entry which is preliminary data.</text>
</comment>
<reference evidence="6 7" key="1">
    <citation type="journal article" date="2022" name="Evol. Bioinform. Online">
        <title>Draft Genome Sequence of Oceanobacillus jordanicus Strain GSFE11, a Halotolerant Plant Growth-Promoting Bacterial Endophyte Isolated From the Jordan Valley.</title>
        <authorList>
            <person name="Alhindi T."/>
            <person name="Albdaiwi R."/>
        </authorList>
    </citation>
    <scope>NUCLEOTIDE SEQUENCE [LARGE SCALE GENOMIC DNA]</scope>
    <source>
        <strain evidence="6 7">GSFE11</strain>
    </source>
</reference>
<dbReference type="InterPro" id="IPR006059">
    <property type="entry name" value="SBP"/>
</dbReference>
<sequence>MRKKLVLFLVILSMFALMACSAESGSTDDEKSDIEVVSEMEGDVRVALAGFQLEDGIDPITGVENKGLETFIKEEFQPRYPNIKVSLTQVPWENAQAKQTAMLQSGDADVLYTGGAFATQWYQQGLLKELDELIEGDADFDSSIYLEGVWENSYSTKSPDKSAHFGIPAILGRRVTVYDKELFDQWGVEYLSENPTPEEILEKAKQMTGKNPETGEQNYGVWWDGKSLNLSTFVALTHAFGVTGGEGTLDDPKNIEWNLNSPEMVETFEWLVEASQYPPSDFLNTLGNENFGLESNNIAIYLDGTGASTMGEIKSTGDSSLLERFVPVLNLGPNGEGWVATDPFVMAKDAQDVEASWEVLKFLTGYEAQKHNYENFTYTPTLADADFVTDDDIYMKKAAEIAEVTSATLMDEANPFFGSEMAPAVNGFISKAHNGNAPDIQSYLDDLQKRAEKWSANQ</sequence>
<dbReference type="InterPro" id="IPR050490">
    <property type="entry name" value="Bact_solute-bd_prot1"/>
</dbReference>
<gene>
    <name evidence="6" type="ORF">K3T81_13100</name>
</gene>
<dbReference type="Pfam" id="PF01547">
    <property type="entry name" value="SBP_bac_1"/>
    <property type="match status" value="1"/>
</dbReference>
<comment type="similarity">
    <text evidence="2">Belongs to the bacterial solute-binding protein 1 family.</text>
</comment>
<dbReference type="PROSITE" id="PS51257">
    <property type="entry name" value="PROKAR_LIPOPROTEIN"/>
    <property type="match status" value="1"/>
</dbReference>
<evidence type="ECO:0000256" key="4">
    <source>
        <dbReference type="ARBA" id="ARBA00022729"/>
    </source>
</evidence>
<dbReference type="AlphaFoldDB" id="A0AAW5B912"/>
<organism evidence="6 7">
    <name type="scientific">Oceanobacillus jordanicus</name>
    <dbReference type="NCBI Taxonomy" id="2867266"/>
    <lineage>
        <taxon>Bacteria</taxon>
        <taxon>Bacillati</taxon>
        <taxon>Bacillota</taxon>
        <taxon>Bacilli</taxon>
        <taxon>Bacillales</taxon>
        <taxon>Bacillaceae</taxon>
        <taxon>Oceanobacillus</taxon>
    </lineage>
</organism>
<dbReference type="PANTHER" id="PTHR43649">
    <property type="entry name" value="ARABINOSE-BINDING PROTEIN-RELATED"/>
    <property type="match status" value="1"/>
</dbReference>
<dbReference type="RefSeq" id="WP_238020493.1">
    <property type="nucleotide sequence ID" value="NZ_JAIFZM010000010.1"/>
</dbReference>
<protein>
    <submittedName>
        <fullName evidence="6">Extracellular solute-binding protein</fullName>
    </submittedName>
</protein>
<keyword evidence="7" id="KW-1185">Reference proteome</keyword>